<comment type="catalytic activity">
    <reaction evidence="1">
        <text>ATP + protein L-histidine = ADP + protein N-phospho-L-histidine.</text>
        <dbReference type="EC" id="2.7.13.3"/>
    </reaction>
</comment>
<evidence type="ECO:0000256" key="3">
    <source>
        <dbReference type="ARBA" id="ARBA00022777"/>
    </source>
</evidence>
<keyword evidence="3 6" id="KW-0418">Kinase</keyword>
<evidence type="ECO:0000256" key="2">
    <source>
        <dbReference type="ARBA" id="ARBA00012438"/>
    </source>
</evidence>
<dbReference type="SUPFAM" id="SSF55874">
    <property type="entry name" value="ATPase domain of HSP90 chaperone/DNA topoisomerase II/histidine kinase"/>
    <property type="match status" value="1"/>
</dbReference>
<dbReference type="Gene3D" id="3.30.565.10">
    <property type="entry name" value="Histidine kinase-like ATPase, C-terminal domain"/>
    <property type="match status" value="1"/>
</dbReference>
<keyword evidence="4" id="KW-0902">Two-component regulatory system</keyword>
<dbReference type="InterPro" id="IPR003594">
    <property type="entry name" value="HATPase_dom"/>
</dbReference>
<protein>
    <recommendedName>
        <fullName evidence="2">histidine kinase</fullName>
        <ecNumber evidence="2">2.7.13.3</ecNumber>
    </recommendedName>
</protein>
<evidence type="ECO:0000259" key="5">
    <source>
        <dbReference type="PROSITE" id="PS50109"/>
    </source>
</evidence>
<dbReference type="PRINTS" id="PR00344">
    <property type="entry name" value="BCTRLSENSOR"/>
</dbReference>
<dbReference type="GO" id="GO:0000160">
    <property type="term" value="P:phosphorelay signal transduction system"/>
    <property type="evidence" value="ECO:0007669"/>
    <property type="project" value="UniProtKB-KW"/>
</dbReference>
<comment type="caution">
    <text evidence="6">The sequence shown here is derived from an EMBL/GenBank/DDBJ whole genome shotgun (WGS) entry which is preliminary data.</text>
</comment>
<dbReference type="SMART" id="SM00387">
    <property type="entry name" value="HATPase_c"/>
    <property type="match status" value="1"/>
</dbReference>
<reference evidence="6" key="2">
    <citation type="journal article" date="2021" name="PeerJ">
        <title>Extensive microbial diversity within the chicken gut microbiome revealed by metagenomics and culture.</title>
        <authorList>
            <person name="Gilroy R."/>
            <person name="Ravi A."/>
            <person name="Getino M."/>
            <person name="Pursley I."/>
            <person name="Horton D.L."/>
            <person name="Alikhan N.F."/>
            <person name="Baker D."/>
            <person name="Gharbi K."/>
            <person name="Hall N."/>
            <person name="Watson M."/>
            <person name="Adriaenssens E.M."/>
            <person name="Foster-Nyarko E."/>
            <person name="Jarju S."/>
            <person name="Secka A."/>
            <person name="Antonio M."/>
            <person name="Oren A."/>
            <person name="Chaudhuri R.R."/>
            <person name="La Ragione R."/>
            <person name="Hildebrand F."/>
            <person name="Pallen M.J."/>
        </authorList>
    </citation>
    <scope>NUCLEOTIDE SEQUENCE</scope>
    <source>
        <strain evidence="6">517</strain>
    </source>
</reference>
<dbReference type="PANTHER" id="PTHR43065:SF29">
    <property type="entry name" value="SENSOR PROTEIN KINASE FLES"/>
    <property type="match status" value="1"/>
</dbReference>
<dbReference type="PANTHER" id="PTHR43065">
    <property type="entry name" value="SENSOR HISTIDINE KINASE"/>
    <property type="match status" value="1"/>
</dbReference>
<keyword evidence="3 6" id="KW-0808">Transferase</keyword>
<name>A0A940ID07_9FIRM</name>
<evidence type="ECO:0000256" key="1">
    <source>
        <dbReference type="ARBA" id="ARBA00000085"/>
    </source>
</evidence>
<dbReference type="InterPro" id="IPR005467">
    <property type="entry name" value="His_kinase_dom"/>
</dbReference>
<dbReference type="InterPro" id="IPR004358">
    <property type="entry name" value="Sig_transdc_His_kin-like_C"/>
</dbReference>
<dbReference type="Pfam" id="PF02518">
    <property type="entry name" value="HATPase_c"/>
    <property type="match status" value="1"/>
</dbReference>
<dbReference type="PROSITE" id="PS50109">
    <property type="entry name" value="HIS_KIN"/>
    <property type="match status" value="1"/>
</dbReference>
<organism evidence="6 7">
    <name type="scientific">Candidatus Stercoripulliclostridium pullicola</name>
    <dbReference type="NCBI Taxonomy" id="2840953"/>
    <lineage>
        <taxon>Bacteria</taxon>
        <taxon>Bacillati</taxon>
        <taxon>Bacillota</taxon>
        <taxon>Clostridia</taxon>
        <taxon>Eubacteriales</taxon>
        <taxon>Candidatus Stercoripulliclostridium</taxon>
    </lineage>
</organism>
<evidence type="ECO:0000313" key="6">
    <source>
        <dbReference type="EMBL" id="MBO8423823.1"/>
    </source>
</evidence>
<dbReference type="AlphaFoldDB" id="A0A940ID07"/>
<dbReference type="GO" id="GO:0004673">
    <property type="term" value="F:protein histidine kinase activity"/>
    <property type="evidence" value="ECO:0007669"/>
    <property type="project" value="UniProtKB-EC"/>
</dbReference>
<sequence>MREIALHILDIVENSVKAKATLVEVIVEAKNNLLTVTIRDNGKGMDKEFLSRVTDPFTTTRTTRKVGMGIPLLKQAAETAGGEFTITSKLGKGTEVKASFVIDNIDRMPLGNVAETAVTVLNPEVDFVWVYTVEDRTFTFDTREVKEELGDIPIDSPEIVTFLKSLLTENIESINGGINL</sequence>
<gene>
    <name evidence="6" type="ORF">IAB16_02185</name>
</gene>
<evidence type="ECO:0000256" key="4">
    <source>
        <dbReference type="ARBA" id="ARBA00023012"/>
    </source>
</evidence>
<dbReference type="Proteomes" id="UP000727857">
    <property type="component" value="Unassembled WGS sequence"/>
</dbReference>
<accession>A0A940ID07</accession>
<reference evidence="6" key="1">
    <citation type="submission" date="2020-10" db="EMBL/GenBank/DDBJ databases">
        <authorList>
            <person name="Gilroy R."/>
        </authorList>
    </citation>
    <scope>NUCLEOTIDE SEQUENCE</scope>
    <source>
        <strain evidence="6">517</strain>
    </source>
</reference>
<proteinExistence type="predicted"/>
<dbReference type="InterPro" id="IPR036890">
    <property type="entry name" value="HATPase_C_sf"/>
</dbReference>
<dbReference type="EC" id="2.7.13.3" evidence="2"/>
<evidence type="ECO:0000313" key="7">
    <source>
        <dbReference type="Proteomes" id="UP000727857"/>
    </source>
</evidence>
<dbReference type="EMBL" id="JADINF010000055">
    <property type="protein sequence ID" value="MBO8423823.1"/>
    <property type="molecule type" value="Genomic_DNA"/>
</dbReference>
<feature type="domain" description="Histidine kinase" evidence="5">
    <location>
        <begin position="1"/>
        <end position="104"/>
    </location>
</feature>